<evidence type="ECO:0000313" key="1">
    <source>
        <dbReference type="EMBL" id="CDW25071.1"/>
    </source>
</evidence>
<accession>A0A0K2THS0</accession>
<sequence>MSDFQRRLDILEDEGDVKNMSIEQLMHCCHE</sequence>
<protein>
    <submittedName>
        <fullName evidence="1">Uncharacterized protein</fullName>
    </submittedName>
</protein>
<dbReference type="EMBL" id="HACA01007710">
    <property type="protein sequence ID" value="CDW25071.1"/>
    <property type="molecule type" value="Transcribed_RNA"/>
</dbReference>
<name>A0A0K2THS0_LEPSM</name>
<proteinExistence type="predicted"/>
<reference evidence="1" key="1">
    <citation type="submission" date="2014-05" db="EMBL/GenBank/DDBJ databases">
        <authorList>
            <person name="Chronopoulou M."/>
        </authorList>
    </citation>
    <scope>NUCLEOTIDE SEQUENCE</scope>
    <source>
        <tissue evidence="1">Whole organism</tissue>
    </source>
</reference>
<dbReference type="AlphaFoldDB" id="A0A0K2THS0"/>
<organism evidence="1">
    <name type="scientific">Lepeophtheirus salmonis</name>
    <name type="common">Salmon louse</name>
    <name type="synonym">Caligus salmonis</name>
    <dbReference type="NCBI Taxonomy" id="72036"/>
    <lineage>
        <taxon>Eukaryota</taxon>
        <taxon>Metazoa</taxon>
        <taxon>Ecdysozoa</taxon>
        <taxon>Arthropoda</taxon>
        <taxon>Crustacea</taxon>
        <taxon>Multicrustacea</taxon>
        <taxon>Hexanauplia</taxon>
        <taxon>Copepoda</taxon>
        <taxon>Siphonostomatoida</taxon>
        <taxon>Caligidae</taxon>
        <taxon>Lepeophtheirus</taxon>
    </lineage>
</organism>